<protein>
    <submittedName>
        <fullName evidence="3">Uncharacterized protein</fullName>
    </submittedName>
</protein>
<reference evidence="3 4" key="1">
    <citation type="journal article" date="2014" name="BMC Genomics">
        <title>Comparative genome sequencing reveals chemotype-specific gene clusters in the toxigenic black mold Stachybotrys.</title>
        <authorList>
            <person name="Semeiks J."/>
            <person name="Borek D."/>
            <person name="Otwinowski Z."/>
            <person name="Grishin N.V."/>
        </authorList>
    </citation>
    <scope>NUCLEOTIDE SEQUENCE [LARGE SCALE GENOMIC DNA]</scope>
    <source>
        <strain evidence="4">CBS 109288 / IBT 7711</strain>
    </source>
</reference>
<keyword evidence="4" id="KW-1185">Reference proteome</keyword>
<keyword evidence="2" id="KW-0812">Transmembrane</keyword>
<evidence type="ECO:0000313" key="4">
    <source>
        <dbReference type="Proteomes" id="UP000028045"/>
    </source>
</evidence>
<gene>
    <name evidence="3" type="ORF">S7711_06938</name>
</gene>
<proteinExistence type="predicted"/>
<feature type="compositionally biased region" description="Polar residues" evidence="1">
    <location>
        <begin position="388"/>
        <end position="398"/>
    </location>
</feature>
<dbReference type="AlphaFoldDB" id="A0A084AL51"/>
<dbReference type="PANTHER" id="PTHR35043:SF8">
    <property type="entry name" value="DUF4220 DOMAIN-CONTAINING PROTEIN"/>
    <property type="match status" value="1"/>
</dbReference>
<accession>A0A084AL51</accession>
<dbReference type="HOGENOM" id="CLU_022883_1_1_1"/>
<feature type="transmembrane region" description="Helical" evidence="2">
    <location>
        <begin position="311"/>
        <end position="331"/>
    </location>
</feature>
<feature type="transmembrane region" description="Helical" evidence="2">
    <location>
        <begin position="30"/>
        <end position="46"/>
    </location>
</feature>
<feature type="region of interest" description="Disordered" evidence="1">
    <location>
        <begin position="377"/>
        <end position="407"/>
    </location>
</feature>
<evidence type="ECO:0000256" key="1">
    <source>
        <dbReference type="SAM" id="MobiDB-lite"/>
    </source>
</evidence>
<dbReference type="OrthoDB" id="3061561at2759"/>
<dbReference type="EMBL" id="KL648676">
    <property type="protein sequence ID" value="KEY66030.1"/>
    <property type="molecule type" value="Genomic_DNA"/>
</dbReference>
<feature type="transmembrane region" description="Helical" evidence="2">
    <location>
        <begin position="198"/>
        <end position="215"/>
    </location>
</feature>
<evidence type="ECO:0000256" key="2">
    <source>
        <dbReference type="SAM" id="Phobius"/>
    </source>
</evidence>
<name>A0A084AL51_STACB</name>
<feature type="transmembrane region" description="Helical" evidence="2">
    <location>
        <begin position="343"/>
        <end position="363"/>
    </location>
</feature>
<dbReference type="PANTHER" id="PTHR35043">
    <property type="entry name" value="TRANSCRIPTION FACTOR DOMAIN-CONTAINING PROTEIN"/>
    <property type="match status" value="1"/>
</dbReference>
<evidence type="ECO:0000313" key="3">
    <source>
        <dbReference type="EMBL" id="KEY66030.1"/>
    </source>
</evidence>
<dbReference type="Proteomes" id="UP000028045">
    <property type="component" value="Unassembled WGS sequence"/>
</dbReference>
<keyword evidence="2" id="KW-1133">Transmembrane helix</keyword>
<organism evidence="3 4">
    <name type="scientific">Stachybotrys chartarum (strain CBS 109288 / IBT 7711)</name>
    <name type="common">Toxic black mold</name>
    <name type="synonym">Stilbospora chartarum</name>
    <dbReference type="NCBI Taxonomy" id="1280523"/>
    <lineage>
        <taxon>Eukaryota</taxon>
        <taxon>Fungi</taxon>
        <taxon>Dikarya</taxon>
        <taxon>Ascomycota</taxon>
        <taxon>Pezizomycotina</taxon>
        <taxon>Sordariomycetes</taxon>
        <taxon>Hypocreomycetidae</taxon>
        <taxon>Hypocreales</taxon>
        <taxon>Stachybotryaceae</taxon>
        <taxon>Stachybotrys</taxon>
    </lineage>
</organism>
<sequence length="510" mass="58600">MADSSLNLTDVNAPHAGWVSSSRDRGSIDILWSACFTIFLCIWVATHPNAVAPNERTWHRFQDKLRLAMVALLGPDFLMALAAGQFSSAWRSVKAFKKDSHLCNGIKWTLSHGFLADMGGIHLTSPDYPDGFPISAAQVHYLVVHKHIDFPDLEKMNIEERSTSDILSRLLTVWQALWFSVAELQRARQGLPMTPLELTALSFVLLMLITEIFWLKKPSLMKPRSIPTKDDRNISDILDYAKAHTHPNLSRIQHRTPMSFVETTTFEFSNHCTYYIYLVRYIGLGRTRKLYAREVWDRFPADMWLPIERSLWLPCAFMLILFALVLLPGWFFHFPSQTEQLLWRIVIIYHCVFTFAGGLYYFFSVLKWDRDTKKESKRDDETLPSAVQEDSPTSSDVSPSAAGSKPEACNSAYLGEDLESQEQTHEVMRKRTIAGFYRRAARYFDSWRNTSPNNDPNADLRLRFAIPYSIASALYVLCRAYIYVEDFTSLREQPVGVYVTVNRFVPFIGD</sequence>
<feature type="transmembrane region" description="Helical" evidence="2">
    <location>
        <begin position="67"/>
        <end position="86"/>
    </location>
</feature>
<keyword evidence="2" id="KW-0472">Membrane</keyword>